<dbReference type="InterPro" id="IPR011611">
    <property type="entry name" value="PfkB_dom"/>
</dbReference>
<dbReference type="Gene3D" id="3.40.1190.20">
    <property type="match status" value="1"/>
</dbReference>
<dbReference type="AlphaFoldDB" id="A0A062VMA6"/>
<sequence>MAARIVCFGELLLRLTAPGAERLLQSWSLDVCVGGAEANVGVSLAAFGHVVRFASVVADNPLGAAALGELRRHGVHTDTVLSAPGRMGLYFLEPGAVRRPSRITYDRAGSAFAAAAPESLDWSGILPGAALLHISGVTPAIGANGAAAAVRAVKAAAAAGVPVSFDGNYRALLWEAWDGDGPAILKEILSCATYAFINERDIALILKSRFEDRQSAFEAAFEAFPRLQAIAATTRQQSSVDDQSIAGELVTRAGRWTSPVHELPGVIDRIGGGDAFAAGALHGLIEGRDGQYTIDFAVAAGALKHSIPGDFGRMTVAEVEAAMAGENLDVKR</sequence>
<evidence type="ECO:0000256" key="2">
    <source>
        <dbReference type="ARBA" id="ARBA00022679"/>
    </source>
</evidence>
<keyword evidence="2" id="KW-0808">Transferase</keyword>
<dbReference type="PANTHER" id="PTHR43320:SF2">
    <property type="entry name" value="2-DEHYDRO-3-DEOXYGLUCONOKINASE_2-DEHYDRO-3-DEOXYGALACTONOKINASE"/>
    <property type="match status" value="1"/>
</dbReference>
<comment type="similarity">
    <text evidence="1">Belongs to the carbohydrate kinase PfkB family.</text>
</comment>
<dbReference type="InterPro" id="IPR029056">
    <property type="entry name" value="Ribokinase-like"/>
</dbReference>
<organism evidence="5 6">
    <name type="scientific">Hyphomonas polymorpha PS728</name>
    <dbReference type="NCBI Taxonomy" id="1280954"/>
    <lineage>
        <taxon>Bacteria</taxon>
        <taxon>Pseudomonadati</taxon>
        <taxon>Pseudomonadota</taxon>
        <taxon>Alphaproteobacteria</taxon>
        <taxon>Hyphomonadales</taxon>
        <taxon>Hyphomonadaceae</taxon>
        <taxon>Hyphomonas</taxon>
    </lineage>
</organism>
<evidence type="ECO:0000256" key="3">
    <source>
        <dbReference type="ARBA" id="ARBA00022777"/>
    </source>
</evidence>
<feature type="domain" description="Carbohydrate kinase PfkB" evidence="4">
    <location>
        <begin position="3"/>
        <end position="304"/>
    </location>
</feature>
<reference evidence="5 6" key="1">
    <citation type="journal article" date="2014" name="Antonie Van Leeuwenhoek">
        <title>Hyphomonas beringensis sp. nov. and Hyphomonas chukchiensis sp. nov., isolated from surface seawater of the Bering Sea and Chukchi Sea.</title>
        <authorList>
            <person name="Li C."/>
            <person name="Lai Q."/>
            <person name="Li G."/>
            <person name="Dong C."/>
            <person name="Wang J."/>
            <person name="Liao Y."/>
            <person name="Shao Z."/>
        </authorList>
    </citation>
    <scope>NUCLEOTIDE SEQUENCE [LARGE SCALE GENOMIC DNA]</scope>
    <source>
        <strain evidence="5 6">PS728</strain>
    </source>
</reference>
<keyword evidence="6" id="KW-1185">Reference proteome</keyword>
<gene>
    <name evidence="5" type="ORF">HPO_03064</name>
</gene>
<dbReference type="Pfam" id="PF00294">
    <property type="entry name" value="PfkB"/>
    <property type="match status" value="1"/>
</dbReference>
<evidence type="ECO:0000256" key="1">
    <source>
        <dbReference type="ARBA" id="ARBA00010688"/>
    </source>
</evidence>
<protein>
    <submittedName>
        <fullName evidence="5">2-dehydro-3-deoxygluconokinase</fullName>
    </submittedName>
</protein>
<keyword evidence="3 5" id="KW-0418">Kinase</keyword>
<name>A0A062VMA6_9PROT</name>
<evidence type="ECO:0000259" key="4">
    <source>
        <dbReference type="Pfam" id="PF00294"/>
    </source>
</evidence>
<dbReference type="STRING" id="1280954.HPO_03064"/>
<dbReference type="PATRIC" id="fig|1280954.3.peg.626"/>
<comment type="caution">
    <text evidence="5">The sequence shown here is derived from an EMBL/GenBank/DDBJ whole genome shotgun (WGS) entry which is preliminary data.</text>
</comment>
<proteinExistence type="inferred from homology"/>
<dbReference type="OrthoDB" id="9776822at2"/>
<dbReference type="RefSeq" id="WP_035594360.1">
    <property type="nucleotide sequence ID" value="NZ_ARYM01000003.1"/>
</dbReference>
<evidence type="ECO:0000313" key="5">
    <source>
        <dbReference type="EMBL" id="KCZ99838.1"/>
    </source>
</evidence>
<dbReference type="SUPFAM" id="SSF53613">
    <property type="entry name" value="Ribokinase-like"/>
    <property type="match status" value="1"/>
</dbReference>
<dbReference type="Proteomes" id="UP000027100">
    <property type="component" value="Unassembled WGS sequence"/>
</dbReference>
<dbReference type="EMBL" id="ARYM01000003">
    <property type="protein sequence ID" value="KCZ99838.1"/>
    <property type="molecule type" value="Genomic_DNA"/>
</dbReference>
<evidence type="ECO:0000313" key="6">
    <source>
        <dbReference type="Proteomes" id="UP000027100"/>
    </source>
</evidence>
<dbReference type="GO" id="GO:0016301">
    <property type="term" value="F:kinase activity"/>
    <property type="evidence" value="ECO:0007669"/>
    <property type="project" value="UniProtKB-KW"/>
</dbReference>
<dbReference type="PANTHER" id="PTHR43320">
    <property type="entry name" value="SUGAR KINASE"/>
    <property type="match status" value="1"/>
</dbReference>
<dbReference type="eggNOG" id="COG0524">
    <property type="taxonomic scope" value="Bacteria"/>
</dbReference>
<dbReference type="InterPro" id="IPR052700">
    <property type="entry name" value="Carb_kinase_PfkB-like"/>
</dbReference>
<dbReference type="CDD" id="cd01166">
    <property type="entry name" value="KdgK"/>
    <property type="match status" value="1"/>
</dbReference>
<accession>A0A062VMA6</accession>